<dbReference type="PRINTS" id="PR00039">
    <property type="entry name" value="HTHLYSR"/>
</dbReference>
<keyword evidence="4" id="KW-0804">Transcription</keyword>
<dbReference type="Pfam" id="PF00126">
    <property type="entry name" value="HTH_1"/>
    <property type="match status" value="1"/>
</dbReference>
<dbReference type="PROSITE" id="PS50931">
    <property type="entry name" value="HTH_LYSR"/>
    <property type="match status" value="1"/>
</dbReference>
<protein>
    <recommendedName>
        <fullName evidence="5">HTH lysR-type domain-containing protein</fullName>
    </recommendedName>
</protein>
<dbReference type="InterPro" id="IPR036388">
    <property type="entry name" value="WH-like_DNA-bd_sf"/>
</dbReference>
<evidence type="ECO:0000256" key="3">
    <source>
        <dbReference type="ARBA" id="ARBA00023125"/>
    </source>
</evidence>
<keyword evidence="2" id="KW-0805">Transcription regulation</keyword>
<keyword evidence="3" id="KW-0238">DNA-binding</keyword>
<evidence type="ECO:0000313" key="6">
    <source>
        <dbReference type="EMBL" id="KYG70718.1"/>
    </source>
</evidence>
<dbReference type="RefSeq" id="WP_063242485.1">
    <property type="nucleotide sequence ID" value="NZ_LUKF01000001.1"/>
</dbReference>
<accession>A0A150WW48</accession>
<dbReference type="SUPFAM" id="SSF46785">
    <property type="entry name" value="Winged helix' DNA-binding domain"/>
    <property type="match status" value="1"/>
</dbReference>
<dbReference type="EMBL" id="LUKF01000001">
    <property type="protein sequence ID" value="KYG70718.1"/>
    <property type="molecule type" value="Genomic_DNA"/>
</dbReference>
<dbReference type="Gene3D" id="1.10.10.10">
    <property type="entry name" value="Winged helix-like DNA-binding domain superfamily/Winged helix DNA-binding domain"/>
    <property type="match status" value="1"/>
</dbReference>
<sequence length="285" mass="31502">MELNLNHLRYFISAAKAGGLGASAKAHNVSQSAISQAIRKLEEALGCELLIHNRNSFKLTKEGDYLVENSEGLFKQIDFLKDQIQSLNNEVAGKVLLSTSSTVAQFLLPSIVKDLKAPYPKLQLHVSVGDVAFIVSEVKSGRAELGIVIDDGHFAGLERKLLKEGSFTCITSSEVKASIKKPEFLVTRESPGVEELRQVYKRKFHSEPAIAVEVESWEAIVSMAQMGLGVGFVPEFILDYHTKIKVVPQLEDLGKKIRYKMFVVHKGAHQLSRQAEAFLKVLVGK</sequence>
<evidence type="ECO:0000256" key="2">
    <source>
        <dbReference type="ARBA" id="ARBA00023015"/>
    </source>
</evidence>
<evidence type="ECO:0000259" key="5">
    <source>
        <dbReference type="PROSITE" id="PS50931"/>
    </source>
</evidence>
<dbReference type="GO" id="GO:0003700">
    <property type="term" value="F:DNA-binding transcription factor activity"/>
    <property type="evidence" value="ECO:0007669"/>
    <property type="project" value="InterPro"/>
</dbReference>
<dbReference type="InterPro" id="IPR005119">
    <property type="entry name" value="LysR_subst-bd"/>
</dbReference>
<organism evidence="6 7">
    <name type="scientific">Bdellovibrio bacteriovorus</name>
    <dbReference type="NCBI Taxonomy" id="959"/>
    <lineage>
        <taxon>Bacteria</taxon>
        <taxon>Pseudomonadati</taxon>
        <taxon>Bdellovibrionota</taxon>
        <taxon>Bdellovibrionia</taxon>
        <taxon>Bdellovibrionales</taxon>
        <taxon>Pseudobdellovibrionaceae</taxon>
        <taxon>Bdellovibrio</taxon>
    </lineage>
</organism>
<dbReference type="Pfam" id="PF03466">
    <property type="entry name" value="LysR_substrate"/>
    <property type="match status" value="1"/>
</dbReference>
<evidence type="ECO:0000256" key="1">
    <source>
        <dbReference type="ARBA" id="ARBA00009437"/>
    </source>
</evidence>
<evidence type="ECO:0000313" key="7">
    <source>
        <dbReference type="Proteomes" id="UP000075391"/>
    </source>
</evidence>
<name>A0A150WW48_BDEBC</name>
<dbReference type="AlphaFoldDB" id="A0A150WW48"/>
<feature type="domain" description="HTH lysR-type" evidence="5">
    <location>
        <begin position="3"/>
        <end position="60"/>
    </location>
</feature>
<comment type="caution">
    <text evidence="6">The sequence shown here is derived from an EMBL/GenBank/DDBJ whole genome shotgun (WGS) entry which is preliminary data.</text>
</comment>
<evidence type="ECO:0000256" key="4">
    <source>
        <dbReference type="ARBA" id="ARBA00023163"/>
    </source>
</evidence>
<dbReference type="Proteomes" id="UP000075391">
    <property type="component" value="Unassembled WGS sequence"/>
</dbReference>
<gene>
    <name evidence="6" type="ORF">AZI85_01945</name>
</gene>
<dbReference type="Gene3D" id="3.40.190.290">
    <property type="match status" value="1"/>
</dbReference>
<dbReference type="SUPFAM" id="SSF53850">
    <property type="entry name" value="Periplasmic binding protein-like II"/>
    <property type="match status" value="1"/>
</dbReference>
<dbReference type="PANTHER" id="PTHR30126">
    <property type="entry name" value="HTH-TYPE TRANSCRIPTIONAL REGULATOR"/>
    <property type="match status" value="1"/>
</dbReference>
<comment type="similarity">
    <text evidence="1">Belongs to the LysR transcriptional regulatory family.</text>
</comment>
<reference evidence="6 7" key="1">
    <citation type="submission" date="2016-03" db="EMBL/GenBank/DDBJ databases">
        <authorList>
            <person name="Ploux O."/>
        </authorList>
    </citation>
    <scope>NUCLEOTIDE SEQUENCE [LARGE SCALE GENOMIC DNA]</scope>
    <source>
        <strain evidence="6 7">BER2</strain>
    </source>
</reference>
<dbReference type="InterPro" id="IPR000847">
    <property type="entry name" value="LysR_HTH_N"/>
</dbReference>
<dbReference type="GO" id="GO:0000976">
    <property type="term" value="F:transcription cis-regulatory region binding"/>
    <property type="evidence" value="ECO:0007669"/>
    <property type="project" value="TreeGrafter"/>
</dbReference>
<dbReference type="InterPro" id="IPR036390">
    <property type="entry name" value="WH_DNA-bd_sf"/>
</dbReference>
<proteinExistence type="inferred from homology"/>
<dbReference type="CDD" id="cd05466">
    <property type="entry name" value="PBP2_LTTR_substrate"/>
    <property type="match status" value="1"/>
</dbReference>
<dbReference type="OrthoDB" id="9785745at2"/>
<dbReference type="PANTHER" id="PTHR30126:SF40">
    <property type="entry name" value="HTH-TYPE TRANSCRIPTIONAL REGULATOR GLTR"/>
    <property type="match status" value="1"/>
</dbReference>